<dbReference type="Gene3D" id="1.10.10.60">
    <property type="entry name" value="Homeodomain-like"/>
    <property type="match status" value="1"/>
</dbReference>
<dbReference type="KEGG" id="tps:THAPSDRAFT_269690"/>
<dbReference type="InterPro" id="IPR001356">
    <property type="entry name" value="HD"/>
</dbReference>
<feature type="region of interest" description="Disordered" evidence="5">
    <location>
        <begin position="1"/>
        <end position="29"/>
    </location>
</feature>
<feature type="region of interest" description="Disordered" evidence="5">
    <location>
        <begin position="86"/>
        <end position="210"/>
    </location>
</feature>
<feature type="DNA-binding region" description="Homeobox" evidence="4">
    <location>
        <begin position="21"/>
        <end position="85"/>
    </location>
</feature>
<accession>B8CBJ7</accession>
<gene>
    <name evidence="7" type="ORF">THAPSDRAFT_269690</name>
</gene>
<evidence type="ECO:0000256" key="2">
    <source>
        <dbReference type="ARBA" id="ARBA00023155"/>
    </source>
</evidence>
<dbReference type="PANTHER" id="PTHR11850">
    <property type="entry name" value="HOMEOBOX PROTEIN TRANSCRIPTION FACTORS"/>
    <property type="match status" value="1"/>
</dbReference>
<dbReference type="HOGENOM" id="CLU_1313060_0_0_1"/>
<evidence type="ECO:0000313" key="8">
    <source>
        <dbReference type="Proteomes" id="UP000001449"/>
    </source>
</evidence>
<feature type="compositionally biased region" description="Polar residues" evidence="5">
    <location>
        <begin position="1"/>
        <end position="10"/>
    </location>
</feature>
<reference evidence="7 8" key="1">
    <citation type="journal article" date="2004" name="Science">
        <title>The genome of the diatom Thalassiosira pseudonana: ecology, evolution, and metabolism.</title>
        <authorList>
            <person name="Armbrust E.V."/>
            <person name="Berges J.A."/>
            <person name="Bowler C."/>
            <person name="Green B.R."/>
            <person name="Martinez D."/>
            <person name="Putnam N.H."/>
            <person name="Zhou S."/>
            <person name="Allen A.E."/>
            <person name="Apt K.E."/>
            <person name="Bechner M."/>
            <person name="Brzezinski M.A."/>
            <person name="Chaal B.K."/>
            <person name="Chiovitti A."/>
            <person name="Davis A.K."/>
            <person name="Demarest M.S."/>
            <person name="Detter J.C."/>
            <person name="Glavina T."/>
            <person name="Goodstein D."/>
            <person name="Hadi M.Z."/>
            <person name="Hellsten U."/>
            <person name="Hildebrand M."/>
            <person name="Jenkins B.D."/>
            <person name="Jurka J."/>
            <person name="Kapitonov V.V."/>
            <person name="Kroger N."/>
            <person name="Lau W.W."/>
            <person name="Lane T.W."/>
            <person name="Larimer F.W."/>
            <person name="Lippmeier J.C."/>
            <person name="Lucas S."/>
            <person name="Medina M."/>
            <person name="Montsant A."/>
            <person name="Obornik M."/>
            <person name="Parker M.S."/>
            <person name="Palenik B."/>
            <person name="Pazour G.J."/>
            <person name="Richardson P.M."/>
            <person name="Rynearson T.A."/>
            <person name="Saito M.A."/>
            <person name="Schwartz D.C."/>
            <person name="Thamatrakoln K."/>
            <person name="Valentin K."/>
            <person name="Vardi A."/>
            <person name="Wilkerson F.P."/>
            <person name="Rokhsar D.S."/>
        </authorList>
    </citation>
    <scope>NUCLEOTIDE SEQUENCE [LARGE SCALE GENOMIC DNA]</scope>
    <source>
        <strain evidence="7 8">CCMP1335</strain>
    </source>
</reference>
<dbReference type="PaxDb" id="35128-Thaps269690"/>
<dbReference type="InterPro" id="IPR008422">
    <property type="entry name" value="KN_HD"/>
</dbReference>
<feature type="compositionally biased region" description="Basic residues" evidence="5">
    <location>
        <begin position="11"/>
        <end position="24"/>
    </location>
</feature>
<evidence type="ECO:0000256" key="4">
    <source>
        <dbReference type="PROSITE-ProRule" id="PRU00108"/>
    </source>
</evidence>
<dbReference type="CDD" id="cd00086">
    <property type="entry name" value="homeodomain"/>
    <property type="match status" value="1"/>
</dbReference>
<dbReference type="Pfam" id="PF05920">
    <property type="entry name" value="Homeobox_KN"/>
    <property type="match status" value="1"/>
</dbReference>
<keyword evidence="2 4" id="KW-0371">Homeobox</keyword>
<comment type="subcellular location">
    <subcellularLocation>
        <location evidence="4">Nucleus</location>
    </subcellularLocation>
</comment>
<reference evidence="7 8" key="2">
    <citation type="journal article" date="2008" name="Nature">
        <title>The Phaeodactylum genome reveals the evolutionary history of diatom genomes.</title>
        <authorList>
            <person name="Bowler C."/>
            <person name="Allen A.E."/>
            <person name="Badger J.H."/>
            <person name="Grimwood J."/>
            <person name="Jabbari K."/>
            <person name="Kuo A."/>
            <person name="Maheswari U."/>
            <person name="Martens C."/>
            <person name="Maumus F."/>
            <person name="Otillar R.P."/>
            <person name="Rayko E."/>
            <person name="Salamov A."/>
            <person name="Vandepoele K."/>
            <person name="Beszteri B."/>
            <person name="Gruber A."/>
            <person name="Heijde M."/>
            <person name="Katinka M."/>
            <person name="Mock T."/>
            <person name="Valentin K."/>
            <person name="Verret F."/>
            <person name="Berges J.A."/>
            <person name="Brownlee C."/>
            <person name="Cadoret J.P."/>
            <person name="Chiovitti A."/>
            <person name="Choi C.J."/>
            <person name="Coesel S."/>
            <person name="De Martino A."/>
            <person name="Detter J.C."/>
            <person name="Durkin C."/>
            <person name="Falciatore A."/>
            <person name="Fournet J."/>
            <person name="Haruta M."/>
            <person name="Huysman M.J."/>
            <person name="Jenkins B.D."/>
            <person name="Jiroutova K."/>
            <person name="Jorgensen R.E."/>
            <person name="Joubert Y."/>
            <person name="Kaplan A."/>
            <person name="Kroger N."/>
            <person name="Kroth P.G."/>
            <person name="La Roche J."/>
            <person name="Lindquist E."/>
            <person name="Lommer M."/>
            <person name="Martin-Jezequel V."/>
            <person name="Lopez P.J."/>
            <person name="Lucas S."/>
            <person name="Mangogna M."/>
            <person name="McGinnis K."/>
            <person name="Medlin L.K."/>
            <person name="Montsant A."/>
            <person name="Oudot-Le Secq M.P."/>
            <person name="Napoli C."/>
            <person name="Obornik M."/>
            <person name="Parker M.S."/>
            <person name="Petit J.L."/>
            <person name="Porcel B.M."/>
            <person name="Poulsen N."/>
            <person name="Robison M."/>
            <person name="Rychlewski L."/>
            <person name="Rynearson T.A."/>
            <person name="Schmutz J."/>
            <person name="Shapiro H."/>
            <person name="Siaut M."/>
            <person name="Stanley M."/>
            <person name="Sussman M.R."/>
            <person name="Taylor A.R."/>
            <person name="Vardi A."/>
            <person name="von Dassow P."/>
            <person name="Vyverman W."/>
            <person name="Willis A."/>
            <person name="Wyrwicz L.S."/>
            <person name="Rokhsar D.S."/>
            <person name="Weissenbach J."/>
            <person name="Armbrust E.V."/>
            <person name="Green B.R."/>
            <person name="Van de Peer Y."/>
            <person name="Grigoriev I.V."/>
        </authorList>
    </citation>
    <scope>NUCLEOTIDE SEQUENCE [LARGE SCALE GENOMIC DNA]</scope>
    <source>
        <strain evidence="7 8">CCMP1335</strain>
    </source>
</reference>
<keyword evidence="8" id="KW-1185">Reference proteome</keyword>
<dbReference type="GeneID" id="7447841"/>
<dbReference type="SMR" id="B8CBJ7"/>
<dbReference type="InParanoid" id="B8CBJ7"/>
<evidence type="ECO:0000256" key="5">
    <source>
        <dbReference type="SAM" id="MobiDB-lite"/>
    </source>
</evidence>
<dbReference type="InterPro" id="IPR009057">
    <property type="entry name" value="Homeodomain-like_sf"/>
</dbReference>
<dbReference type="RefSeq" id="XP_002293403.1">
    <property type="nucleotide sequence ID" value="XM_002293367.1"/>
</dbReference>
<proteinExistence type="predicted"/>
<feature type="compositionally biased region" description="Low complexity" evidence="5">
    <location>
        <begin position="128"/>
        <end position="139"/>
    </location>
</feature>
<name>B8CBJ7_THAPS</name>
<dbReference type="EMBL" id="CM000648">
    <property type="protein sequence ID" value="EED89139.1"/>
    <property type="molecule type" value="Genomic_DNA"/>
</dbReference>
<evidence type="ECO:0000313" key="7">
    <source>
        <dbReference type="EMBL" id="EED89139.1"/>
    </source>
</evidence>
<feature type="domain" description="Homeobox" evidence="6">
    <location>
        <begin position="19"/>
        <end position="84"/>
    </location>
</feature>
<dbReference type="InterPro" id="IPR050224">
    <property type="entry name" value="TALE_homeobox"/>
</dbReference>
<dbReference type="AlphaFoldDB" id="B8CBJ7"/>
<feature type="non-terminal residue" evidence="7">
    <location>
        <position position="210"/>
    </location>
</feature>
<dbReference type="Proteomes" id="UP000001449">
    <property type="component" value="Chromosome 13"/>
</dbReference>
<evidence type="ECO:0000256" key="1">
    <source>
        <dbReference type="ARBA" id="ARBA00023125"/>
    </source>
</evidence>
<sequence>MATVEISTRSNGKHATKATSRKPKSASLPQETVDYLKAWMMSPEHISHPYPTEQEKAEIMAETGIELKQLTNWFVNNRKRYWKPRVEAKLQPATTTTSSRRDRGTSAAESKPHAVPTRQSERKITIKSTTGYSSSSDSYGSGGESGPNSPHDDDEEEEVDHLVPFEDPHTISEGSSSPEHSDDDEEFSIDTSSLGRRSSNTSISYNASLR</sequence>
<evidence type="ECO:0000259" key="6">
    <source>
        <dbReference type="PROSITE" id="PS50071"/>
    </source>
</evidence>
<organism evidence="7 8">
    <name type="scientific">Thalassiosira pseudonana</name>
    <name type="common">Marine diatom</name>
    <name type="synonym">Cyclotella nana</name>
    <dbReference type="NCBI Taxonomy" id="35128"/>
    <lineage>
        <taxon>Eukaryota</taxon>
        <taxon>Sar</taxon>
        <taxon>Stramenopiles</taxon>
        <taxon>Ochrophyta</taxon>
        <taxon>Bacillariophyta</taxon>
        <taxon>Coscinodiscophyceae</taxon>
        <taxon>Thalassiosirophycidae</taxon>
        <taxon>Thalassiosirales</taxon>
        <taxon>Thalassiosiraceae</taxon>
        <taxon>Thalassiosira</taxon>
    </lineage>
</organism>
<dbReference type="GO" id="GO:0003677">
    <property type="term" value="F:DNA binding"/>
    <property type="evidence" value="ECO:0007669"/>
    <property type="project" value="UniProtKB-UniRule"/>
</dbReference>
<dbReference type="PROSITE" id="PS50071">
    <property type="entry name" value="HOMEOBOX_2"/>
    <property type="match status" value="1"/>
</dbReference>
<keyword evidence="1 4" id="KW-0238">DNA-binding</keyword>
<dbReference type="eggNOG" id="KOG0773">
    <property type="taxonomic scope" value="Eukaryota"/>
</dbReference>
<dbReference type="SMART" id="SM00389">
    <property type="entry name" value="HOX"/>
    <property type="match status" value="1"/>
</dbReference>
<protein>
    <recommendedName>
        <fullName evidence="6">Homeobox domain-containing protein</fullName>
    </recommendedName>
</protein>
<dbReference type="GO" id="GO:0005634">
    <property type="term" value="C:nucleus"/>
    <property type="evidence" value="ECO:0007669"/>
    <property type="project" value="UniProtKB-SubCell"/>
</dbReference>
<dbReference type="GO" id="GO:0006355">
    <property type="term" value="P:regulation of DNA-templated transcription"/>
    <property type="evidence" value="ECO:0007669"/>
    <property type="project" value="InterPro"/>
</dbReference>
<keyword evidence="3 4" id="KW-0539">Nucleus</keyword>
<evidence type="ECO:0000256" key="3">
    <source>
        <dbReference type="ARBA" id="ARBA00023242"/>
    </source>
</evidence>
<dbReference type="SUPFAM" id="SSF46689">
    <property type="entry name" value="Homeodomain-like"/>
    <property type="match status" value="1"/>
</dbReference>
<feature type="compositionally biased region" description="Polar residues" evidence="5">
    <location>
        <begin position="189"/>
        <end position="210"/>
    </location>
</feature>
<feature type="compositionally biased region" description="Basic and acidic residues" evidence="5">
    <location>
        <begin position="160"/>
        <end position="170"/>
    </location>
</feature>